<dbReference type="Proteomes" id="UP000525923">
    <property type="component" value="Unassembled WGS sequence"/>
</dbReference>
<sequence length="53" mass="6394">MPKYVHYSIIVLCIVLIFFLYNKALGSIPFLILSFYLFFFGWMQLKGRKKKTR</sequence>
<evidence type="ECO:0000256" key="1">
    <source>
        <dbReference type="SAM" id="Phobius"/>
    </source>
</evidence>
<comment type="caution">
    <text evidence="2">The sequence shown here is derived from an EMBL/GenBank/DDBJ whole genome shotgun (WGS) entry which is preliminary data.</text>
</comment>
<keyword evidence="1" id="KW-0812">Transmembrane</keyword>
<organism evidence="2 3">
    <name type="scientific">Planococcus koreensis</name>
    <dbReference type="NCBI Taxonomy" id="112331"/>
    <lineage>
        <taxon>Bacteria</taxon>
        <taxon>Bacillati</taxon>
        <taxon>Bacillota</taxon>
        <taxon>Bacilli</taxon>
        <taxon>Bacillales</taxon>
        <taxon>Caryophanaceae</taxon>
        <taxon>Planococcus</taxon>
    </lineage>
</organism>
<proteinExistence type="predicted"/>
<gene>
    <name evidence="2" type="ORF">HNQ44_000904</name>
</gene>
<keyword evidence="1" id="KW-0472">Membrane</keyword>
<evidence type="ECO:0000313" key="2">
    <source>
        <dbReference type="EMBL" id="MBB5179480.1"/>
    </source>
</evidence>
<keyword evidence="3" id="KW-1185">Reference proteome</keyword>
<name>A0A7W8CT21_9BACL</name>
<dbReference type="EMBL" id="JACHHE010000002">
    <property type="protein sequence ID" value="MBB5179480.1"/>
    <property type="molecule type" value="Genomic_DNA"/>
</dbReference>
<keyword evidence="1" id="KW-1133">Transmembrane helix</keyword>
<dbReference type="RefSeq" id="WP_175580249.1">
    <property type="nucleotide sequence ID" value="NZ_CP181055.1"/>
</dbReference>
<reference evidence="2 3" key="1">
    <citation type="submission" date="2020-08" db="EMBL/GenBank/DDBJ databases">
        <title>Genomic Encyclopedia of Type Strains, Phase IV (KMG-IV): sequencing the most valuable type-strain genomes for metagenomic binning, comparative biology and taxonomic classification.</title>
        <authorList>
            <person name="Goeker M."/>
        </authorList>
    </citation>
    <scope>NUCLEOTIDE SEQUENCE [LARGE SCALE GENOMIC DNA]</scope>
    <source>
        <strain evidence="2 3">DSM 15895</strain>
    </source>
</reference>
<feature type="transmembrane region" description="Helical" evidence="1">
    <location>
        <begin position="27"/>
        <end position="45"/>
    </location>
</feature>
<feature type="transmembrane region" description="Helical" evidence="1">
    <location>
        <begin position="5"/>
        <end position="21"/>
    </location>
</feature>
<protein>
    <submittedName>
        <fullName evidence="2">C-di-AMP phosphodiesterase-like protein</fullName>
    </submittedName>
</protein>
<evidence type="ECO:0000313" key="3">
    <source>
        <dbReference type="Proteomes" id="UP000525923"/>
    </source>
</evidence>
<accession>A0A7W8CT21</accession>
<dbReference type="AlphaFoldDB" id="A0A7W8CT21"/>